<dbReference type="NCBIfam" id="TIGR01571">
    <property type="entry name" value="A_thal_Cys_rich"/>
    <property type="match status" value="1"/>
</dbReference>
<organism evidence="1">
    <name type="scientific">Aegilops tauschii</name>
    <name type="common">Tausch's goatgrass</name>
    <name type="synonym">Aegilops squarrosa</name>
    <dbReference type="NCBI Taxonomy" id="37682"/>
    <lineage>
        <taxon>Eukaryota</taxon>
        <taxon>Viridiplantae</taxon>
        <taxon>Streptophyta</taxon>
        <taxon>Embryophyta</taxon>
        <taxon>Tracheophyta</taxon>
        <taxon>Spermatophyta</taxon>
        <taxon>Magnoliopsida</taxon>
        <taxon>Liliopsida</taxon>
        <taxon>Poales</taxon>
        <taxon>Poaceae</taxon>
        <taxon>BOP clade</taxon>
        <taxon>Pooideae</taxon>
        <taxon>Triticodae</taxon>
        <taxon>Triticeae</taxon>
        <taxon>Triticinae</taxon>
        <taxon>Aegilops</taxon>
    </lineage>
</organism>
<accession>M8BTQ0</accession>
<name>M8BTQ0_AEGTA</name>
<evidence type="ECO:0000313" key="1">
    <source>
        <dbReference type="EnsemblPlants" id="EMT10209"/>
    </source>
</evidence>
<dbReference type="InterPro" id="IPR006461">
    <property type="entry name" value="PLAC_motif_containing"/>
</dbReference>
<sequence>MACPVSGVTCTGRPRARRPQVNACRSRSLLKNEMRSADRPIYVLLVPLAAVEERRRLAGSLSWSKSESAGLRLPPSTTKKMSFGVDASQDLQLPARVQGDGHDTGVVIRQSVEAVPVRQGWQTGLFDCEDDGCDASYAVRTRMHAVCCSVWFPCAAFACVADIVDQGSDGRCVHFTCYLGAAYFGLWWVYTGWYRRKLREQYGLPETPLPDCLTHLLCHWCALAQEYRELARRGFNVDQGWEGRPRPATAPAATTVPRVQVPMTRL</sequence>
<protein>
    <submittedName>
        <fullName evidence="1">Uncharacterized protein</fullName>
    </submittedName>
</protein>
<dbReference type="Pfam" id="PF04749">
    <property type="entry name" value="PLAC8"/>
    <property type="match status" value="1"/>
</dbReference>
<reference evidence="1" key="1">
    <citation type="submission" date="2015-06" db="UniProtKB">
        <authorList>
            <consortium name="EnsemblPlants"/>
        </authorList>
    </citation>
    <scope>IDENTIFICATION</scope>
</reference>
<proteinExistence type="predicted"/>
<dbReference type="AlphaFoldDB" id="M8BTQ0"/>
<dbReference type="PANTHER" id="PTHR15907">
    <property type="entry name" value="DUF614 FAMILY PROTEIN-RELATED"/>
    <property type="match status" value="1"/>
</dbReference>
<dbReference type="EnsemblPlants" id="EMT10209">
    <property type="protein sequence ID" value="EMT10209"/>
    <property type="gene ID" value="F775_29687"/>
</dbReference>